<dbReference type="InterPro" id="IPR036610">
    <property type="entry name" value="PEBP-like_sf"/>
</dbReference>
<dbReference type="Gene3D" id="3.90.280.10">
    <property type="entry name" value="PEBP-like"/>
    <property type="match status" value="1"/>
</dbReference>
<dbReference type="PANTHER" id="PTHR30289">
    <property type="entry name" value="UNCHARACTERIZED PROTEIN YBCL-RELATED"/>
    <property type="match status" value="1"/>
</dbReference>
<evidence type="ECO:0000313" key="2">
    <source>
        <dbReference type="Proteomes" id="UP000472580"/>
    </source>
</evidence>
<sequence length="214" mass="23729">MESIFRVWSDSFDEGAMIPEGYAYAKLDPMGREHTVPAGNRNPQIAWSNPPAGTQSLVVICQDHDVPQDFSMANREDAVIAEDAPRRDFFHWILVDIVPEEPCIDVGTLSKGVTPKGKKGPACANGMRQGLNDYTNFEKPEETGKHYGYDGPCPPWNDERMHRYVFTVYAVDFPLLPLSGSFTGPEVLEAMQGHILASASVSGLYTLNPKLVRK</sequence>
<keyword evidence="2" id="KW-1185">Reference proteome</keyword>
<dbReference type="CDD" id="cd00865">
    <property type="entry name" value="PEBP_bact_arch"/>
    <property type="match status" value="1"/>
</dbReference>
<dbReference type="RefSeq" id="WP_160334569.1">
    <property type="nucleotide sequence ID" value="NZ_CALPCR010000008.1"/>
</dbReference>
<protein>
    <submittedName>
        <fullName evidence="1">YbhB/YbcL family Raf kinase inhibitor-like protein</fullName>
    </submittedName>
</protein>
<proteinExistence type="predicted"/>
<dbReference type="SUPFAM" id="SSF49777">
    <property type="entry name" value="PEBP-like"/>
    <property type="match status" value="1"/>
</dbReference>
<gene>
    <name evidence="1" type="ORF">E5987_02795</name>
</gene>
<organism evidence="1 2">
    <name type="scientific">Parasutterella muris</name>
    <dbReference type="NCBI Taxonomy" id="2565572"/>
    <lineage>
        <taxon>Bacteria</taxon>
        <taxon>Pseudomonadati</taxon>
        <taxon>Pseudomonadota</taxon>
        <taxon>Betaproteobacteria</taxon>
        <taxon>Burkholderiales</taxon>
        <taxon>Sutterellaceae</taxon>
        <taxon>Parasutterella</taxon>
    </lineage>
</organism>
<dbReference type="NCBIfam" id="TIGR00481">
    <property type="entry name" value="YbhB/YbcL family Raf kinase inhibitor-like protein"/>
    <property type="match status" value="1"/>
</dbReference>
<dbReference type="InterPro" id="IPR008914">
    <property type="entry name" value="PEBP"/>
</dbReference>
<comment type="caution">
    <text evidence="1">The sequence shown here is derived from an EMBL/GenBank/DDBJ whole genome shotgun (WGS) entry which is preliminary data.</text>
</comment>
<name>A0A6L6YFI7_9BURK</name>
<dbReference type="AlphaFoldDB" id="A0A6L6YFI7"/>
<dbReference type="PANTHER" id="PTHR30289:SF1">
    <property type="entry name" value="PEBP (PHOSPHATIDYLETHANOLAMINE-BINDING PROTEIN) FAMILY PROTEIN"/>
    <property type="match status" value="1"/>
</dbReference>
<dbReference type="EMBL" id="WSRP01000006">
    <property type="protein sequence ID" value="MVX56134.1"/>
    <property type="molecule type" value="Genomic_DNA"/>
</dbReference>
<dbReference type="Pfam" id="PF01161">
    <property type="entry name" value="PBP"/>
    <property type="match status" value="1"/>
</dbReference>
<dbReference type="InterPro" id="IPR005247">
    <property type="entry name" value="YbhB_YbcL/LppC-like"/>
</dbReference>
<dbReference type="OrthoDB" id="9797506at2"/>
<accession>A0A6L6YFI7</accession>
<evidence type="ECO:0000313" key="1">
    <source>
        <dbReference type="EMBL" id="MVX56134.1"/>
    </source>
</evidence>
<reference evidence="1 2" key="1">
    <citation type="submission" date="2019-12" db="EMBL/GenBank/DDBJ databases">
        <title>Microbes associate with the intestines of laboratory mice.</title>
        <authorList>
            <person name="Navarre W."/>
            <person name="Wong E."/>
        </authorList>
    </citation>
    <scope>NUCLEOTIDE SEQUENCE [LARGE SCALE GENOMIC DNA]</scope>
    <source>
        <strain evidence="1 2">NM82_D38</strain>
    </source>
</reference>
<dbReference type="Proteomes" id="UP000472580">
    <property type="component" value="Unassembled WGS sequence"/>
</dbReference>